<dbReference type="GO" id="GO:0045815">
    <property type="term" value="P:transcription initiation-coupled chromatin remodeling"/>
    <property type="evidence" value="ECO:0007669"/>
    <property type="project" value="TreeGrafter"/>
</dbReference>
<evidence type="ECO:0000256" key="3">
    <source>
        <dbReference type="ARBA" id="ARBA00022741"/>
    </source>
</evidence>
<dbReference type="SUPFAM" id="SSF57889">
    <property type="entry name" value="Cysteine-rich domain"/>
    <property type="match status" value="1"/>
</dbReference>
<feature type="compositionally biased region" description="Low complexity" evidence="7">
    <location>
        <begin position="210"/>
        <end position="227"/>
    </location>
</feature>
<evidence type="ECO:0000256" key="7">
    <source>
        <dbReference type="SAM" id="MobiDB-lite"/>
    </source>
</evidence>
<keyword evidence="5" id="KW-0862">Zinc</keyword>
<protein>
    <recommendedName>
        <fullName evidence="8">PHD-type domain-containing protein</fullName>
    </recommendedName>
</protein>
<keyword evidence="4" id="KW-0863">Zinc-finger</keyword>
<dbReference type="PANTHER" id="PTHR23069:SF7">
    <property type="entry name" value="P-LOOP CONTAINING NUCLEOSIDE TRIPHOSPHATE HYDROLASES SUPERFAMILY PROTEIN"/>
    <property type="match status" value="1"/>
</dbReference>
<proteinExistence type="inferred from homology"/>
<accession>A0AAD3DHH4</accession>
<dbReference type="GO" id="GO:0016887">
    <property type="term" value="F:ATP hydrolysis activity"/>
    <property type="evidence" value="ECO:0007669"/>
    <property type="project" value="TreeGrafter"/>
</dbReference>
<dbReference type="InterPro" id="IPR027417">
    <property type="entry name" value="P-loop_NTPase"/>
</dbReference>
<dbReference type="Proteomes" id="UP001054857">
    <property type="component" value="Unassembled WGS sequence"/>
</dbReference>
<evidence type="ECO:0000256" key="6">
    <source>
        <dbReference type="ARBA" id="ARBA00022840"/>
    </source>
</evidence>
<feature type="region of interest" description="Disordered" evidence="7">
    <location>
        <begin position="144"/>
        <end position="254"/>
    </location>
</feature>
<dbReference type="GO" id="GO:0008270">
    <property type="term" value="F:zinc ion binding"/>
    <property type="evidence" value="ECO:0007669"/>
    <property type="project" value="UniProtKB-KW"/>
</dbReference>
<dbReference type="GO" id="GO:0005634">
    <property type="term" value="C:nucleus"/>
    <property type="evidence" value="ECO:0007669"/>
    <property type="project" value="TreeGrafter"/>
</dbReference>
<dbReference type="InterPro" id="IPR045199">
    <property type="entry name" value="ATAD2-like"/>
</dbReference>
<evidence type="ECO:0000313" key="10">
    <source>
        <dbReference type="Proteomes" id="UP001054857"/>
    </source>
</evidence>
<dbReference type="EMBL" id="BMAR01000001">
    <property type="protein sequence ID" value="GFR40832.1"/>
    <property type="molecule type" value="Genomic_DNA"/>
</dbReference>
<comment type="similarity">
    <text evidence="1">Belongs to the AAA ATPase family.</text>
</comment>
<dbReference type="InterPro" id="IPR013083">
    <property type="entry name" value="Znf_RING/FYVE/PHD"/>
</dbReference>
<dbReference type="InterPro" id="IPR046349">
    <property type="entry name" value="C1-like_sf"/>
</dbReference>
<sequence length="394" mass="40877">MNHQPQWDLCALCGQDRKACNGKLGPFLGPLDDGNRNGIGVYIHRECALWSSEVYHSGDGSTLRNVGKAIRRGRQLRCGACGERGATLGCRVDRCNVSYHVHCARACGCAFNEARYLIACPRHAAAFRHEAEEARRGLSAAQWELPGRTPTMAAAARRESPVGRSTPAAWRNLLRRESGGGGQQPPSSGLPAAAGPPPPPPPPAAGGAGRQQEQPLPLPLPQQQRRSSGGGGVEAGAPGWGREEGGRQRPSKRRKIDYTAAAKHLLVARAALLAARHATSAATAAAAAAAEAEDDEAVFAVKERRRYDKDTAKLAPIMLGGGGATGAAAGEGGGAGGGIYSRGFECVGGLQPVIAALHEMVLLPLLHPGLMERLGVAGAAPPRGILLHGLPGTG</sequence>
<dbReference type="GO" id="GO:0005524">
    <property type="term" value="F:ATP binding"/>
    <property type="evidence" value="ECO:0007669"/>
    <property type="project" value="UniProtKB-KW"/>
</dbReference>
<dbReference type="PROSITE" id="PS51805">
    <property type="entry name" value="EPHD"/>
    <property type="match status" value="1"/>
</dbReference>
<evidence type="ECO:0000256" key="4">
    <source>
        <dbReference type="ARBA" id="ARBA00022771"/>
    </source>
</evidence>
<comment type="caution">
    <text evidence="9">The sequence shown here is derived from an EMBL/GenBank/DDBJ whole genome shotgun (WGS) entry which is preliminary data.</text>
</comment>
<gene>
    <name evidence="9" type="ORF">Agub_g1307</name>
</gene>
<dbReference type="Gene3D" id="3.40.50.300">
    <property type="entry name" value="P-loop containing nucleotide triphosphate hydrolases"/>
    <property type="match status" value="1"/>
</dbReference>
<feature type="non-terminal residue" evidence="9">
    <location>
        <position position="394"/>
    </location>
</feature>
<evidence type="ECO:0000313" key="9">
    <source>
        <dbReference type="EMBL" id="GFR40832.1"/>
    </source>
</evidence>
<keyword evidence="10" id="KW-1185">Reference proteome</keyword>
<keyword evidence="3" id="KW-0547">Nucleotide-binding</keyword>
<evidence type="ECO:0000256" key="5">
    <source>
        <dbReference type="ARBA" id="ARBA00022833"/>
    </source>
</evidence>
<keyword evidence="6" id="KW-0067">ATP-binding</keyword>
<dbReference type="PANTHER" id="PTHR23069">
    <property type="entry name" value="AAA DOMAIN-CONTAINING"/>
    <property type="match status" value="1"/>
</dbReference>
<dbReference type="GO" id="GO:0003682">
    <property type="term" value="F:chromatin binding"/>
    <property type="evidence" value="ECO:0007669"/>
    <property type="project" value="TreeGrafter"/>
</dbReference>
<dbReference type="InterPro" id="IPR034732">
    <property type="entry name" value="EPHD"/>
</dbReference>
<feature type="compositionally biased region" description="Pro residues" evidence="7">
    <location>
        <begin position="194"/>
        <end position="204"/>
    </location>
</feature>
<feature type="compositionally biased region" description="Low complexity" evidence="7">
    <location>
        <begin position="184"/>
        <end position="193"/>
    </location>
</feature>
<keyword evidence="2" id="KW-0479">Metal-binding</keyword>
<evidence type="ECO:0000259" key="8">
    <source>
        <dbReference type="PROSITE" id="PS51805"/>
    </source>
</evidence>
<reference evidence="9 10" key="1">
    <citation type="journal article" date="2021" name="Sci. Rep.">
        <title>Genome sequencing of the multicellular alga Astrephomene provides insights into convergent evolution of germ-soma differentiation.</title>
        <authorList>
            <person name="Yamashita S."/>
            <person name="Yamamoto K."/>
            <person name="Matsuzaki R."/>
            <person name="Suzuki S."/>
            <person name="Yamaguchi H."/>
            <person name="Hirooka S."/>
            <person name="Minakuchi Y."/>
            <person name="Miyagishima S."/>
            <person name="Kawachi M."/>
            <person name="Toyoda A."/>
            <person name="Nozaki H."/>
        </authorList>
    </citation>
    <scope>NUCLEOTIDE SEQUENCE [LARGE SCALE GENOMIC DNA]</scope>
    <source>
        <strain evidence="9 10">NIES-4017</strain>
    </source>
</reference>
<dbReference type="GO" id="GO:0006334">
    <property type="term" value="P:nucleosome assembly"/>
    <property type="evidence" value="ECO:0007669"/>
    <property type="project" value="TreeGrafter"/>
</dbReference>
<dbReference type="Pfam" id="PF13771">
    <property type="entry name" value="zf-HC5HC2H"/>
    <property type="match status" value="1"/>
</dbReference>
<feature type="domain" description="PHD-type" evidence="8">
    <location>
        <begin position="7"/>
        <end position="124"/>
    </location>
</feature>
<dbReference type="Gene3D" id="3.30.40.10">
    <property type="entry name" value="Zinc/RING finger domain, C3HC4 (zinc finger)"/>
    <property type="match status" value="1"/>
</dbReference>
<dbReference type="GO" id="GO:0006337">
    <property type="term" value="P:nucleosome disassembly"/>
    <property type="evidence" value="ECO:0007669"/>
    <property type="project" value="TreeGrafter"/>
</dbReference>
<name>A0AAD3DHH4_9CHLO</name>
<organism evidence="9 10">
    <name type="scientific">Astrephomene gubernaculifera</name>
    <dbReference type="NCBI Taxonomy" id="47775"/>
    <lineage>
        <taxon>Eukaryota</taxon>
        <taxon>Viridiplantae</taxon>
        <taxon>Chlorophyta</taxon>
        <taxon>core chlorophytes</taxon>
        <taxon>Chlorophyceae</taxon>
        <taxon>CS clade</taxon>
        <taxon>Chlamydomonadales</taxon>
        <taxon>Astrephomenaceae</taxon>
        <taxon>Astrephomene</taxon>
    </lineage>
</organism>
<dbReference type="GO" id="GO:0042393">
    <property type="term" value="F:histone binding"/>
    <property type="evidence" value="ECO:0007669"/>
    <property type="project" value="TreeGrafter"/>
</dbReference>
<dbReference type="AlphaFoldDB" id="A0AAD3DHH4"/>
<evidence type="ECO:0000256" key="1">
    <source>
        <dbReference type="ARBA" id="ARBA00006914"/>
    </source>
</evidence>
<evidence type="ECO:0000256" key="2">
    <source>
        <dbReference type="ARBA" id="ARBA00022723"/>
    </source>
</evidence>